<evidence type="ECO:0000259" key="9">
    <source>
        <dbReference type="SMART" id="SM00984"/>
    </source>
</evidence>
<dbReference type="InterPro" id="IPR001732">
    <property type="entry name" value="UDP-Glc/GDP-Man_DH_N"/>
</dbReference>
<comment type="catalytic activity">
    <reaction evidence="7 8">
        <text>UDP-alpha-D-glucose + 2 NAD(+) + H2O = UDP-alpha-D-glucuronate + 2 NADH + 3 H(+)</text>
        <dbReference type="Rhea" id="RHEA:23596"/>
        <dbReference type="ChEBI" id="CHEBI:15377"/>
        <dbReference type="ChEBI" id="CHEBI:15378"/>
        <dbReference type="ChEBI" id="CHEBI:57540"/>
        <dbReference type="ChEBI" id="CHEBI:57945"/>
        <dbReference type="ChEBI" id="CHEBI:58052"/>
        <dbReference type="ChEBI" id="CHEBI:58885"/>
        <dbReference type="EC" id="1.1.1.22"/>
    </reaction>
</comment>
<protein>
    <recommendedName>
        <fullName evidence="4 8">UDP-glucose 6-dehydrogenase</fullName>
        <ecNumber evidence="3 8">1.1.1.22</ecNumber>
    </recommendedName>
</protein>
<dbReference type="Pfam" id="PF03720">
    <property type="entry name" value="UDPG_MGDP_dh_C"/>
    <property type="match status" value="1"/>
</dbReference>
<evidence type="ECO:0000256" key="4">
    <source>
        <dbReference type="ARBA" id="ARBA00015132"/>
    </source>
</evidence>
<comment type="pathway">
    <text evidence="1">Nucleotide-sugar biosynthesis; UDP-alpha-D-glucuronate biosynthesis; UDP-alpha-D-glucuronate from UDP-alpha-D-glucose: step 1/1.</text>
</comment>
<sequence>MKIAVVGTGYVGLVTGTCFAETGNQVTCVDIDERKVEKLNNRIIPIYEPGLDVLFHRNVEEGRLKFTTNLAEGIKGAEVIFLALPTPPGEDGSADLKYILGVANDLGPIMEQYAVIVDKSTVPVGTAEKVHAGIAKSAKVEFDVVSNPEFLREGVAVEDFMKPDRVVIGTKSDKAKAVMNRLYAPLVRQGNPVIFMDERSAEMTKYAANAFLATKITFMNEIANLCEKVGANVDDIRKGIGTDSRIGKRFLFAGIGYGGSCFPKDVQALARTAQDYDYDFKVLQSVMDVNYAQKKRLLPLIMNHFGGDLKGKTIAVWGLAFKPYTDDIREAPALDNIRELLEAGAKITAYDPEAMENVRNILGNQITFAHTSYAALDDADALVIMTEWPMFRTPEFEKMNLLLKNKVIFDGRNVYELEQMREMGYTYYSIGREVVSN</sequence>
<gene>
    <name evidence="10" type="ORF">F7231_23315</name>
</gene>
<evidence type="ECO:0000256" key="3">
    <source>
        <dbReference type="ARBA" id="ARBA00012954"/>
    </source>
</evidence>
<dbReference type="Gene3D" id="3.40.50.720">
    <property type="entry name" value="NAD(P)-binding Rossmann-like Domain"/>
    <property type="match status" value="2"/>
</dbReference>
<accession>A0ABX0QLV9</accession>
<dbReference type="InterPro" id="IPR028357">
    <property type="entry name" value="UDPglc_DH_bac"/>
</dbReference>
<feature type="domain" description="UDP-glucose/GDP-mannose dehydrogenase C-terminal" evidence="9">
    <location>
        <begin position="315"/>
        <end position="417"/>
    </location>
</feature>
<dbReference type="EMBL" id="WAEL01000010">
    <property type="protein sequence ID" value="NID13122.1"/>
    <property type="molecule type" value="Genomic_DNA"/>
</dbReference>
<keyword evidence="5 8" id="KW-0560">Oxidoreductase</keyword>
<dbReference type="Gene3D" id="1.20.5.100">
    <property type="entry name" value="Cytochrome c1, transmembrane anchor, C-terminal"/>
    <property type="match status" value="1"/>
</dbReference>
<evidence type="ECO:0000256" key="7">
    <source>
        <dbReference type="ARBA" id="ARBA00047473"/>
    </source>
</evidence>
<evidence type="ECO:0000256" key="8">
    <source>
        <dbReference type="PIRNR" id="PIRNR000124"/>
    </source>
</evidence>
<dbReference type="PIRSF" id="PIRSF500134">
    <property type="entry name" value="UDPglc_DH_bac"/>
    <property type="match status" value="1"/>
</dbReference>
<keyword evidence="6 8" id="KW-0520">NAD</keyword>
<dbReference type="Pfam" id="PF00984">
    <property type="entry name" value="UDPG_MGDP_dh"/>
    <property type="match status" value="1"/>
</dbReference>
<organism evidence="10 11">
    <name type="scientific">Fibrivirga algicola</name>
    <dbReference type="NCBI Taxonomy" id="2950420"/>
    <lineage>
        <taxon>Bacteria</taxon>
        <taxon>Pseudomonadati</taxon>
        <taxon>Bacteroidota</taxon>
        <taxon>Cytophagia</taxon>
        <taxon>Cytophagales</taxon>
        <taxon>Spirosomataceae</taxon>
        <taxon>Fibrivirga</taxon>
    </lineage>
</organism>
<comment type="caution">
    <text evidence="10">The sequence shown here is derived from an EMBL/GenBank/DDBJ whole genome shotgun (WGS) entry which is preliminary data.</text>
</comment>
<evidence type="ECO:0000256" key="1">
    <source>
        <dbReference type="ARBA" id="ARBA00004701"/>
    </source>
</evidence>
<dbReference type="InterPro" id="IPR008927">
    <property type="entry name" value="6-PGluconate_DH-like_C_sf"/>
</dbReference>
<evidence type="ECO:0000313" key="11">
    <source>
        <dbReference type="Proteomes" id="UP000606008"/>
    </source>
</evidence>
<evidence type="ECO:0000256" key="2">
    <source>
        <dbReference type="ARBA" id="ARBA00006601"/>
    </source>
</evidence>
<dbReference type="InterPro" id="IPR036220">
    <property type="entry name" value="UDP-Glc/GDP-Man_DH_C_sf"/>
</dbReference>
<dbReference type="PANTHER" id="PTHR43750">
    <property type="entry name" value="UDP-GLUCOSE 6-DEHYDROGENASE TUAD"/>
    <property type="match status" value="1"/>
</dbReference>
<dbReference type="NCBIfam" id="TIGR03026">
    <property type="entry name" value="NDP-sugDHase"/>
    <property type="match status" value="1"/>
</dbReference>
<dbReference type="SUPFAM" id="SSF51735">
    <property type="entry name" value="NAD(P)-binding Rossmann-fold domains"/>
    <property type="match status" value="1"/>
</dbReference>
<proteinExistence type="inferred from homology"/>
<dbReference type="InterPro" id="IPR014027">
    <property type="entry name" value="UDP-Glc/GDP-Man_DH_C"/>
</dbReference>
<dbReference type="PIRSF" id="PIRSF000124">
    <property type="entry name" value="UDPglc_GDPman_dh"/>
    <property type="match status" value="1"/>
</dbReference>
<dbReference type="Proteomes" id="UP000606008">
    <property type="component" value="Unassembled WGS sequence"/>
</dbReference>
<dbReference type="RefSeq" id="WP_085412628.1">
    <property type="nucleotide sequence ID" value="NZ_WAEL01000010.1"/>
</dbReference>
<keyword evidence="11" id="KW-1185">Reference proteome</keyword>
<dbReference type="InterPro" id="IPR014026">
    <property type="entry name" value="UDP-Glc/GDP-Man_DH_dimer"/>
</dbReference>
<evidence type="ECO:0000256" key="6">
    <source>
        <dbReference type="ARBA" id="ARBA00023027"/>
    </source>
</evidence>
<dbReference type="InterPro" id="IPR036291">
    <property type="entry name" value="NAD(P)-bd_dom_sf"/>
</dbReference>
<dbReference type="SUPFAM" id="SSF48179">
    <property type="entry name" value="6-phosphogluconate dehydrogenase C-terminal domain-like"/>
    <property type="match status" value="1"/>
</dbReference>
<evidence type="ECO:0000313" key="10">
    <source>
        <dbReference type="EMBL" id="NID13122.1"/>
    </source>
</evidence>
<reference evidence="11" key="2">
    <citation type="submission" date="2023-07" db="EMBL/GenBank/DDBJ databases">
        <authorList>
            <person name="Jung D.-H."/>
        </authorList>
    </citation>
    <scope>NUCLEOTIDE SEQUENCE [LARGE SCALE GENOMIC DNA]</scope>
    <source>
        <strain evidence="11">JA-25</strain>
    </source>
</reference>
<dbReference type="Pfam" id="PF03721">
    <property type="entry name" value="UDPG_MGDP_dh_N"/>
    <property type="match status" value="1"/>
</dbReference>
<dbReference type="SMART" id="SM00984">
    <property type="entry name" value="UDPG_MGDP_dh_C"/>
    <property type="match status" value="1"/>
</dbReference>
<name>A0ABX0QLV9_9BACT</name>
<evidence type="ECO:0000256" key="5">
    <source>
        <dbReference type="ARBA" id="ARBA00023002"/>
    </source>
</evidence>
<dbReference type="InterPro" id="IPR017476">
    <property type="entry name" value="UDP-Glc/GDP-Man"/>
</dbReference>
<dbReference type="SUPFAM" id="SSF52413">
    <property type="entry name" value="UDP-glucose/GDP-mannose dehydrogenase C-terminal domain"/>
    <property type="match status" value="1"/>
</dbReference>
<reference evidence="11" key="1">
    <citation type="submission" date="2019-09" db="EMBL/GenBank/DDBJ databases">
        <authorList>
            <person name="Jung D.-H."/>
        </authorList>
    </citation>
    <scope>NUCLEOTIDE SEQUENCE [LARGE SCALE GENOMIC DNA]</scope>
    <source>
        <strain evidence="11">JA-25</strain>
    </source>
</reference>
<dbReference type="PANTHER" id="PTHR43750:SF3">
    <property type="entry name" value="UDP-GLUCOSE 6-DEHYDROGENASE TUAD"/>
    <property type="match status" value="1"/>
</dbReference>
<comment type="similarity">
    <text evidence="2 8">Belongs to the UDP-glucose/GDP-mannose dehydrogenase family.</text>
</comment>
<dbReference type="EC" id="1.1.1.22" evidence="3 8"/>